<organism evidence="2 3">
    <name type="scientific">Profundibacterium mesophilum KAUST100406-0324</name>
    <dbReference type="NCBI Taxonomy" id="1037889"/>
    <lineage>
        <taxon>Bacteria</taxon>
        <taxon>Pseudomonadati</taxon>
        <taxon>Pseudomonadota</taxon>
        <taxon>Alphaproteobacteria</taxon>
        <taxon>Rhodobacterales</taxon>
        <taxon>Roseobacteraceae</taxon>
        <taxon>Profundibacterium</taxon>
    </lineage>
</organism>
<protein>
    <submittedName>
        <fullName evidence="2">Transmembrane anti-sigma factor</fullName>
    </submittedName>
</protein>
<dbReference type="EMBL" id="APKE01000009">
    <property type="protein sequence ID" value="KAF0677043.1"/>
    <property type="molecule type" value="Genomic_DNA"/>
</dbReference>
<reference evidence="2" key="1">
    <citation type="submission" date="2013-03" db="EMBL/GenBank/DDBJ databases">
        <title>Genome Sequence of the Profundibacterium mesophilum strain KAUST100406-0324T from Red Sea, a novel genus in the family Rhodobacteraceae.</title>
        <authorList>
            <person name="Essack M."/>
            <person name="Alam I."/>
            <person name="Lafi F."/>
            <person name="Alawi W."/>
            <person name="Kamanu F."/>
            <person name="Al-Suwailem A."/>
            <person name="Lee O.O."/>
            <person name="Xu Y."/>
            <person name="Bajic V."/>
            <person name="Qian P.-Y."/>
            <person name="Archer J."/>
        </authorList>
    </citation>
    <scope>NUCLEOTIDE SEQUENCE</scope>
    <source>
        <strain evidence="2">KAUST100406-0324</strain>
    </source>
</reference>
<accession>A0A921NWN4</accession>
<keyword evidence="3" id="KW-1185">Reference proteome</keyword>
<feature type="transmembrane region" description="Helical" evidence="1">
    <location>
        <begin position="97"/>
        <end position="116"/>
    </location>
</feature>
<dbReference type="AlphaFoldDB" id="A0A921NWN4"/>
<evidence type="ECO:0000256" key="1">
    <source>
        <dbReference type="SAM" id="Phobius"/>
    </source>
</evidence>
<gene>
    <name evidence="2" type="ORF">PMES_00572</name>
</gene>
<sequence length="261" mass="28258">MCGRKHVCKGCETRMTDTNQITDEILTAFLDGETDAETSRMIAAELKADPDLRARLELLSMPIEDVKQAFDMLLDASPKAPVFLPQSQNLQSVGRKTVLAAIAASLIMGVGLGIALTRSQEKLGTWQEYAAAYHALYVKGTLSTVEFSEADQVMQLATLSEVLGQDLDSARADRVLQFKRGQLLGYQGNPLVQIAYLAPSGDPVALCITRAEIEGDRAVSTAILEGMVAAEWNRGGFSYLLIGGTDYDLIDAAAKRLEQSI</sequence>
<evidence type="ECO:0000313" key="3">
    <source>
        <dbReference type="Proteomes" id="UP000698242"/>
    </source>
</evidence>
<comment type="caution">
    <text evidence="2">The sequence shown here is derived from an EMBL/GenBank/DDBJ whole genome shotgun (WGS) entry which is preliminary data.</text>
</comment>
<keyword evidence="1 2" id="KW-0812">Transmembrane</keyword>
<name>A0A921NWN4_9RHOB</name>
<dbReference type="Proteomes" id="UP000698242">
    <property type="component" value="Unassembled WGS sequence"/>
</dbReference>
<keyword evidence="1" id="KW-0472">Membrane</keyword>
<keyword evidence="1" id="KW-1133">Transmembrane helix</keyword>
<proteinExistence type="predicted"/>
<evidence type="ECO:0000313" key="2">
    <source>
        <dbReference type="EMBL" id="KAF0677043.1"/>
    </source>
</evidence>